<dbReference type="AlphaFoldDB" id="A0A1A7WB81"/>
<gene>
    <name evidence="2" type="primary">ADAMTS22</name>
</gene>
<protein>
    <submittedName>
        <fullName evidence="2">ADAM metallopeptidase with thrombospondin type 1 motif, 22</fullName>
    </submittedName>
</protein>
<organism evidence="2">
    <name type="scientific">Iconisemion striatum</name>
    <dbReference type="NCBI Taxonomy" id="60296"/>
    <lineage>
        <taxon>Eukaryota</taxon>
        <taxon>Metazoa</taxon>
        <taxon>Chordata</taxon>
        <taxon>Craniata</taxon>
        <taxon>Vertebrata</taxon>
        <taxon>Euteleostomi</taxon>
        <taxon>Actinopterygii</taxon>
        <taxon>Neopterygii</taxon>
        <taxon>Teleostei</taxon>
        <taxon>Neoteleostei</taxon>
        <taxon>Acanthomorphata</taxon>
        <taxon>Ovalentaria</taxon>
        <taxon>Atherinomorphae</taxon>
        <taxon>Cyprinodontiformes</taxon>
        <taxon>Nothobranchiidae</taxon>
        <taxon>Iconisemion</taxon>
    </lineage>
</organism>
<accession>A0A1A7WB81</accession>
<name>A0A1A7WB81_9TELE</name>
<feature type="region of interest" description="Disordered" evidence="1">
    <location>
        <begin position="70"/>
        <end position="116"/>
    </location>
</feature>
<feature type="region of interest" description="Disordered" evidence="1">
    <location>
        <begin position="22"/>
        <end position="55"/>
    </location>
</feature>
<reference evidence="2" key="2">
    <citation type="submission" date="2016-06" db="EMBL/GenBank/DDBJ databases">
        <title>The genome of a short-lived fish provides insights into sex chromosome evolution and the genetic control of aging.</title>
        <authorList>
            <person name="Reichwald K."/>
            <person name="Felder M."/>
            <person name="Petzold A."/>
            <person name="Koch P."/>
            <person name="Groth M."/>
            <person name="Platzer M."/>
        </authorList>
    </citation>
    <scope>NUCLEOTIDE SEQUENCE</scope>
    <source>
        <tissue evidence="2">Brain</tissue>
    </source>
</reference>
<proteinExistence type="predicted"/>
<evidence type="ECO:0000256" key="1">
    <source>
        <dbReference type="SAM" id="MobiDB-lite"/>
    </source>
</evidence>
<reference evidence="2" key="1">
    <citation type="submission" date="2016-05" db="EMBL/GenBank/DDBJ databases">
        <authorList>
            <person name="Lavstsen T."/>
            <person name="Jespersen J.S."/>
        </authorList>
    </citation>
    <scope>NUCLEOTIDE SEQUENCE</scope>
    <source>
        <tissue evidence="2">Brain</tissue>
    </source>
</reference>
<evidence type="ECO:0000313" key="2">
    <source>
        <dbReference type="EMBL" id="SBP03267.1"/>
    </source>
</evidence>
<feature type="non-terminal residue" evidence="2">
    <location>
        <position position="1"/>
    </location>
</feature>
<dbReference type="EMBL" id="HADW01001867">
    <property type="protein sequence ID" value="SBP03267.1"/>
    <property type="molecule type" value="Transcribed_RNA"/>
</dbReference>
<sequence length="116" mass="12772">VAVPMVTGNQTPAQIRTSAVPETITSSPDVRGIATSEGGSLSALAPPPNKHPSSVGEVQYQIVGVNSRSTKQQQNYFVPRQPPFREQTQNSRIQQLLKEKQELVSRSRARRTARKH</sequence>
<feature type="compositionally biased region" description="Basic residues" evidence="1">
    <location>
        <begin position="107"/>
        <end position="116"/>
    </location>
</feature>